<evidence type="ECO:0000256" key="2">
    <source>
        <dbReference type="ARBA" id="ARBA00007717"/>
    </source>
</evidence>
<dbReference type="AlphaFoldDB" id="A0A6B2L1F3"/>
<evidence type="ECO:0000256" key="6">
    <source>
        <dbReference type="ARBA" id="ARBA00022989"/>
    </source>
</evidence>
<evidence type="ECO:0000256" key="4">
    <source>
        <dbReference type="ARBA" id="ARBA00022729"/>
    </source>
</evidence>
<evidence type="ECO:0000256" key="5">
    <source>
        <dbReference type="ARBA" id="ARBA00022824"/>
    </source>
</evidence>
<keyword evidence="6 10" id="KW-1133">Transmembrane helix</keyword>
<reference evidence="13" key="1">
    <citation type="journal article" date="2020" name="J. Eukaryot. Microbiol.">
        <title>De novo Sequencing, Assembly and Annotation of the Transcriptome for the Free-Living Testate Amoeba Arcella intermedia.</title>
        <authorList>
            <person name="Ribeiro G.M."/>
            <person name="Porfirio-Sousa A.L."/>
            <person name="Maurer-Alcala X.X."/>
            <person name="Katz L.A."/>
            <person name="Lahr D.J.G."/>
        </authorList>
    </citation>
    <scope>NUCLEOTIDE SEQUENCE</scope>
</reference>
<evidence type="ECO:0000256" key="3">
    <source>
        <dbReference type="ARBA" id="ARBA00022692"/>
    </source>
</evidence>
<dbReference type="CDD" id="cd03882">
    <property type="entry name" value="M28_nicalin_like"/>
    <property type="match status" value="1"/>
</dbReference>
<feature type="transmembrane region" description="Helical" evidence="10">
    <location>
        <begin position="498"/>
        <end position="519"/>
    </location>
</feature>
<dbReference type="EMBL" id="GIBP01001772">
    <property type="protein sequence ID" value="NDV30741.1"/>
    <property type="molecule type" value="Transcribed_RNA"/>
</dbReference>
<evidence type="ECO:0000259" key="12">
    <source>
        <dbReference type="Pfam" id="PF04389"/>
    </source>
</evidence>
<dbReference type="InterPro" id="IPR007484">
    <property type="entry name" value="Peptidase_M28"/>
</dbReference>
<organism evidence="13">
    <name type="scientific">Arcella intermedia</name>
    <dbReference type="NCBI Taxonomy" id="1963864"/>
    <lineage>
        <taxon>Eukaryota</taxon>
        <taxon>Amoebozoa</taxon>
        <taxon>Tubulinea</taxon>
        <taxon>Elardia</taxon>
        <taxon>Arcellinida</taxon>
        <taxon>Sphaerothecina</taxon>
        <taxon>Arcellidae</taxon>
        <taxon>Arcella</taxon>
    </lineage>
</organism>
<evidence type="ECO:0000256" key="7">
    <source>
        <dbReference type="ARBA" id="ARBA00023136"/>
    </source>
</evidence>
<name>A0A6B2L1F3_9EUKA</name>
<evidence type="ECO:0000256" key="1">
    <source>
        <dbReference type="ARBA" id="ARBA00004389"/>
    </source>
</evidence>
<dbReference type="GO" id="GO:0005789">
    <property type="term" value="C:endoplasmic reticulum membrane"/>
    <property type="evidence" value="ECO:0007669"/>
    <property type="project" value="UniProtKB-SubCell"/>
</dbReference>
<comment type="similarity">
    <text evidence="2">Belongs to the nicastrin family.</text>
</comment>
<evidence type="ECO:0000256" key="11">
    <source>
        <dbReference type="SAM" id="SignalP"/>
    </source>
</evidence>
<sequence>MCTLTLTLSLCLVWVGPVLGVYQLDVQRMMQYSRLDGEQTVELGSHRASLNSIAVTLDALPAETSLVRYVVMVNIEDITLQLLQNLIVERNADGVVIITPMDGSLSSEFYEKWQEIENSLIKMRLGGAVYFTQRNQNSQDLYYELSKQSSSAASLFLNVDTYRFEVSSGEGAPINEIKVHNIQGWLTGSSRTKANVPTIAIVASYDSFGLAPDLATGVDSNGSGVAALLELARLYSRLYSNPKTQGEYNLLFLLTGAGRFNYVGTKLWLEKAEALLLDSIDLVLCLDTIGGEDSVHFHVSRSEKDLKAKQVYDAFSFVAAELGIDFEIVHKKINISSDEVPWEHEQFARRKILSATISNVPKPLPLFGRSNIFDTSVSLSSLERNTKFIAEGLARYVYDLKTANISVFNDNLSLSRDYLSSWISAASSHPRMIPYMTQTPKTKDAKENVFITGLEKELSKHVSDVSRKVVVLSLEDREGVVFYDKTSTQLSAFRGKPVSFDILLSLLVLFYLVSLYTILNGPSHTLSQIKLLFSLKKRK</sequence>
<keyword evidence="7 10" id="KW-0472">Membrane</keyword>
<keyword evidence="3 10" id="KW-0812">Transmembrane</keyword>
<dbReference type="Pfam" id="PF04389">
    <property type="entry name" value="Peptidase_M28"/>
    <property type="match status" value="1"/>
</dbReference>
<proteinExistence type="inferred from homology"/>
<feature type="signal peptide" evidence="11">
    <location>
        <begin position="1"/>
        <end position="20"/>
    </location>
</feature>
<comment type="subcellular location">
    <subcellularLocation>
        <location evidence="1">Endoplasmic reticulum membrane</location>
        <topology evidence="1">Single-pass membrane protein</topology>
    </subcellularLocation>
</comment>
<evidence type="ECO:0000256" key="9">
    <source>
        <dbReference type="ARBA" id="ARBA00034873"/>
    </source>
</evidence>
<evidence type="ECO:0000313" key="13">
    <source>
        <dbReference type="EMBL" id="NDV30741.1"/>
    </source>
</evidence>
<dbReference type="Gene3D" id="3.40.630.10">
    <property type="entry name" value="Zn peptidases"/>
    <property type="match status" value="1"/>
</dbReference>
<dbReference type="SUPFAM" id="SSF53187">
    <property type="entry name" value="Zn-dependent exopeptidases"/>
    <property type="match status" value="1"/>
</dbReference>
<evidence type="ECO:0000256" key="8">
    <source>
        <dbReference type="ARBA" id="ARBA00023180"/>
    </source>
</evidence>
<accession>A0A6B2L1F3</accession>
<keyword evidence="5" id="KW-0256">Endoplasmic reticulum</keyword>
<keyword evidence="4 11" id="KW-0732">Signal</keyword>
<dbReference type="PANTHER" id="PTHR31826">
    <property type="entry name" value="NICALIN"/>
    <property type="match status" value="1"/>
</dbReference>
<evidence type="ECO:0000256" key="10">
    <source>
        <dbReference type="SAM" id="Phobius"/>
    </source>
</evidence>
<feature type="domain" description="Peptidase M28" evidence="12">
    <location>
        <begin position="196"/>
        <end position="347"/>
    </location>
</feature>
<feature type="chain" id="PRO_5025448062" description="BOS complex subunit NCLN" evidence="11">
    <location>
        <begin position="21"/>
        <end position="539"/>
    </location>
</feature>
<dbReference type="GO" id="GO:0009966">
    <property type="term" value="P:regulation of signal transduction"/>
    <property type="evidence" value="ECO:0007669"/>
    <property type="project" value="InterPro"/>
</dbReference>
<protein>
    <recommendedName>
        <fullName evidence="9">BOS complex subunit NCLN</fullName>
    </recommendedName>
</protein>
<keyword evidence="8" id="KW-0325">Glycoprotein</keyword>
<dbReference type="InterPro" id="IPR016574">
    <property type="entry name" value="Nicalin"/>
</dbReference>